<reference evidence="3 4" key="1">
    <citation type="submission" date="2024-04" db="EMBL/GenBank/DDBJ databases">
        <authorList>
            <person name="Fracassetti M."/>
        </authorList>
    </citation>
    <scope>NUCLEOTIDE SEQUENCE [LARGE SCALE GENOMIC DNA]</scope>
</reference>
<sequence length="107" mass="10826">MSSRSATLLTVVVVAAVAVLCLMSTSAEGLPMPTGVAGAADEAASGAAAKAKELFTKYGRDVSNEALQQTQEATKSSAPHLAAAGPTQQLLGTCCILLLLSFLLYAI</sequence>
<keyword evidence="4" id="KW-1185">Reference proteome</keyword>
<keyword evidence="1" id="KW-0472">Membrane</keyword>
<gene>
    <name evidence="3" type="ORF">LTRI10_LOCUS27153</name>
</gene>
<evidence type="ECO:0000313" key="4">
    <source>
        <dbReference type="Proteomes" id="UP001497516"/>
    </source>
</evidence>
<organism evidence="3 4">
    <name type="scientific">Linum trigynum</name>
    <dbReference type="NCBI Taxonomy" id="586398"/>
    <lineage>
        <taxon>Eukaryota</taxon>
        <taxon>Viridiplantae</taxon>
        <taxon>Streptophyta</taxon>
        <taxon>Embryophyta</taxon>
        <taxon>Tracheophyta</taxon>
        <taxon>Spermatophyta</taxon>
        <taxon>Magnoliopsida</taxon>
        <taxon>eudicotyledons</taxon>
        <taxon>Gunneridae</taxon>
        <taxon>Pentapetalae</taxon>
        <taxon>rosids</taxon>
        <taxon>fabids</taxon>
        <taxon>Malpighiales</taxon>
        <taxon>Linaceae</taxon>
        <taxon>Linum</taxon>
    </lineage>
</organism>
<protein>
    <submittedName>
        <fullName evidence="3">Uncharacterized protein</fullName>
    </submittedName>
</protein>
<dbReference type="EMBL" id="OZ034817">
    <property type="protein sequence ID" value="CAL1386064.1"/>
    <property type="molecule type" value="Genomic_DNA"/>
</dbReference>
<keyword evidence="1" id="KW-0812">Transmembrane</keyword>
<keyword evidence="1" id="KW-1133">Transmembrane helix</keyword>
<dbReference type="AlphaFoldDB" id="A0AAV2EJR8"/>
<evidence type="ECO:0000256" key="2">
    <source>
        <dbReference type="SAM" id="SignalP"/>
    </source>
</evidence>
<accession>A0AAV2EJR8</accession>
<feature type="transmembrane region" description="Helical" evidence="1">
    <location>
        <begin position="89"/>
        <end position="106"/>
    </location>
</feature>
<keyword evidence="2" id="KW-0732">Signal</keyword>
<evidence type="ECO:0000256" key="1">
    <source>
        <dbReference type="SAM" id="Phobius"/>
    </source>
</evidence>
<name>A0AAV2EJR8_9ROSI</name>
<proteinExistence type="predicted"/>
<dbReference type="Proteomes" id="UP001497516">
    <property type="component" value="Chromosome 4"/>
</dbReference>
<evidence type="ECO:0000313" key="3">
    <source>
        <dbReference type="EMBL" id="CAL1386064.1"/>
    </source>
</evidence>
<feature type="signal peptide" evidence="2">
    <location>
        <begin position="1"/>
        <end position="29"/>
    </location>
</feature>
<feature type="chain" id="PRO_5043539288" evidence="2">
    <location>
        <begin position="30"/>
        <end position="107"/>
    </location>
</feature>